<reference evidence="1 2" key="1">
    <citation type="submission" date="2019-02" db="EMBL/GenBank/DDBJ databases">
        <title>Deep-cultivation of Planctomycetes and their phenomic and genomic characterization uncovers novel biology.</title>
        <authorList>
            <person name="Wiegand S."/>
            <person name="Jogler M."/>
            <person name="Boedeker C."/>
            <person name="Pinto D."/>
            <person name="Vollmers J."/>
            <person name="Rivas-Marin E."/>
            <person name="Kohn T."/>
            <person name="Peeters S.H."/>
            <person name="Heuer A."/>
            <person name="Rast P."/>
            <person name="Oberbeckmann S."/>
            <person name="Bunk B."/>
            <person name="Jeske O."/>
            <person name="Meyerdierks A."/>
            <person name="Storesund J.E."/>
            <person name="Kallscheuer N."/>
            <person name="Luecker S."/>
            <person name="Lage O.M."/>
            <person name="Pohl T."/>
            <person name="Merkel B.J."/>
            <person name="Hornburger P."/>
            <person name="Mueller R.-W."/>
            <person name="Bruemmer F."/>
            <person name="Labrenz M."/>
            <person name="Spormann A.M."/>
            <person name="Op Den Camp H."/>
            <person name="Overmann J."/>
            <person name="Amann R."/>
            <person name="Jetten M.S.M."/>
            <person name="Mascher T."/>
            <person name="Medema M.H."/>
            <person name="Devos D.P."/>
            <person name="Kaster A.-K."/>
            <person name="Ovreas L."/>
            <person name="Rohde M."/>
            <person name="Galperin M.Y."/>
            <person name="Jogler C."/>
        </authorList>
    </citation>
    <scope>NUCLEOTIDE SEQUENCE [LARGE SCALE GENOMIC DNA]</scope>
    <source>
        <strain evidence="1 2">Pla52n</strain>
    </source>
</reference>
<comment type="caution">
    <text evidence="1">The sequence shown here is derived from an EMBL/GenBank/DDBJ whole genome shotgun (WGS) entry which is preliminary data.</text>
</comment>
<sequence length="50" mass="5671">MGTGYTTVEDSFREFCLASSVISVTMITRKVRQFAALIPFIWPAPSFQRI</sequence>
<proteinExistence type="predicted"/>
<keyword evidence="2" id="KW-1185">Reference proteome</keyword>
<protein>
    <submittedName>
        <fullName evidence="1">Uncharacterized protein</fullName>
    </submittedName>
</protein>
<organism evidence="1 2">
    <name type="scientific">Stieleria varia</name>
    <dbReference type="NCBI Taxonomy" id="2528005"/>
    <lineage>
        <taxon>Bacteria</taxon>
        <taxon>Pseudomonadati</taxon>
        <taxon>Planctomycetota</taxon>
        <taxon>Planctomycetia</taxon>
        <taxon>Pirellulales</taxon>
        <taxon>Pirellulaceae</taxon>
        <taxon>Stieleria</taxon>
    </lineage>
</organism>
<accession>A0A5C5ZQV1</accession>
<dbReference type="AlphaFoldDB" id="A0A5C5ZQV1"/>
<name>A0A5C5ZQV1_9BACT</name>
<dbReference type="EMBL" id="SJPN01000020">
    <property type="protein sequence ID" value="TWT89596.1"/>
    <property type="molecule type" value="Genomic_DNA"/>
</dbReference>
<dbReference type="Proteomes" id="UP000320176">
    <property type="component" value="Unassembled WGS sequence"/>
</dbReference>
<evidence type="ECO:0000313" key="2">
    <source>
        <dbReference type="Proteomes" id="UP000320176"/>
    </source>
</evidence>
<gene>
    <name evidence="1" type="ORF">Pla52n_67230</name>
</gene>
<evidence type="ECO:0000313" key="1">
    <source>
        <dbReference type="EMBL" id="TWT89596.1"/>
    </source>
</evidence>